<dbReference type="InterPro" id="IPR036396">
    <property type="entry name" value="Cyt_P450_sf"/>
</dbReference>
<evidence type="ECO:0000256" key="1">
    <source>
        <dbReference type="ARBA" id="ARBA00022723"/>
    </source>
</evidence>
<gene>
    <name evidence="4" type="ORF">A4U43_C07F37670</name>
</gene>
<accession>A0A5P1EIB4</accession>
<dbReference type="GO" id="GO:0005506">
    <property type="term" value="F:iron ion binding"/>
    <property type="evidence" value="ECO:0007669"/>
    <property type="project" value="InterPro"/>
</dbReference>
<evidence type="ECO:0000313" key="5">
    <source>
        <dbReference type="Proteomes" id="UP000243459"/>
    </source>
</evidence>
<keyword evidence="1 3" id="KW-0479">Metal-binding</keyword>
<evidence type="ECO:0000256" key="3">
    <source>
        <dbReference type="PIRSR" id="PIRSR602401-1"/>
    </source>
</evidence>
<keyword evidence="2 3" id="KW-0408">Iron</keyword>
<organism evidence="4 5">
    <name type="scientific">Asparagus officinalis</name>
    <name type="common">Garden asparagus</name>
    <dbReference type="NCBI Taxonomy" id="4686"/>
    <lineage>
        <taxon>Eukaryota</taxon>
        <taxon>Viridiplantae</taxon>
        <taxon>Streptophyta</taxon>
        <taxon>Embryophyta</taxon>
        <taxon>Tracheophyta</taxon>
        <taxon>Spermatophyta</taxon>
        <taxon>Magnoliopsida</taxon>
        <taxon>Liliopsida</taxon>
        <taxon>Asparagales</taxon>
        <taxon>Asparagaceae</taxon>
        <taxon>Asparagoideae</taxon>
        <taxon>Asparagus</taxon>
    </lineage>
</organism>
<dbReference type="PANTHER" id="PTHR24286">
    <property type="entry name" value="CYTOCHROME P450 26"/>
    <property type="match status" value="1"/>
</dbReference>
<evidence type="ECO:0008006" key="6">
    <source>
        <dbReference type="Google" id="ProtNLM"/>
    </source>
</evidence>
<dbReference type="PANTHER" id="PTHR24286:SF217">
    <property type="entry name" value="OS07G0520300 PROTEIN"/>
    <property type="match status" value="1"/>
</dbReference>
<dbReference type="GO" id="GO:0016705">
    <property type="term" value="F:oxidoreductase activity, acting on paired donors, with incorporation or reduction of molecular oxygen"/>
    <property type="evidence" value="ECO:0007669"/>
    <property type="project" value="InterPro"/>
</dbReference>
<dbReference type="EMBL" id="CM007387">
    <property type="protein sequence ID" value="ONK65493.1"/>
    <property type="molecule type" value="Genomic_DNA"/>
</dbReference>
<evidence type="ECO:0000256" key="2">
    <source>
        <dbReference type="ARBA" id="ARBA00023004"/>
    </source>
</evidence>
<sequence length="393" mass="45293">MKKHQKLPPGSLGIPFIGQSLRLLHAMWTNKGEEWLAQRIEKYGPISKLTLFGAPTIFLTGPAANKLIFTHEAVVPQQPKSIPRIIGRRNMLELVGDDHRRVRGAVSEFLRPEVLKKYVGHIDGEVRYHLEKNWIGQSEVKNLFRSLKASNRARKTLARIVQERKSAQKQEKCTSNKDLITYLIGMELTDDEIVDNTVLVMIAGYDTSSILITFIIRHLANDPETHARVVQEQEEIVKSKAKEEPLSWEDLSKMKYTWHVAMEILRMVPPLFGSFRKTLKDIEFNGYIIPKGWQVFWALPTTQMDPKFFPEPEKFDPSRFKNIASVPPYCFVPFAGGPRVCPGNEFARIETLVMIHYVVTRFEWKLCCKDNTFRRDPMPSPREGLPIKLQLKN</sequence>
<dbReference type="GO" id="GO:0020037">
    <property type="term" value="F:heme binding"/>
    <property type="evidence" value="ECO:0007669"/>
    <property type="project" value="InterPro"/>
</dbReference>
<dbReference type="PRINTS" id="PR00385">
    <property type="entry name" value="P450"/>
</dbReference>
<keyword evidence="5" id="KW-1185">Reference proteome</keyword>
<name>A0A5P1EIB4_ASPOF</name>
<dbReference type="GO" id="GO:0004497">
    <property type="term" value="F:monooxygenase activity"/>
    <property type="evidence" value="ECO:0007669"/>
    <property type="project" value="InterPro"/>
</dbReference>
<dbReference type="Pfam" id="PF00067">
    <property type="entry name" value="p450"/>
    <property type="match status" value="1"/>
</dbReference>
<dbReference type="Gramene" id="ONK65493">
    <property type="protein sequence ID" value="ONK65493"/>
    <property type="gene ID" value="A4U43_C07F37670"/>
</dbReference>
<feature type="binding site" description="axial binding residue" evidence="3">
    <location>
        <position position="341"/>
    </location>
    <ligand>
        <name>heme</name>
        <dbReference type="ChEBI" id="CHEBI:30413"/>
    </ligand>
    <ligandPart>
        <name>Fe</name>
        <dbReference type="ChEBI" id="CHEBI:18248"/>
    </ligandPart>
</feature>
<comment type="cofactor">
    <cofactor evidence="3">
        <name>heme</name>
        <dbReference type="ChEBI" id="CHEBI:30413"/>
    </cofactor>
</comment>
<dbReference type="Proteomes" id="UP000243459">
    <property type="component" value="Chromosome 7"/>
</dbReference>
<keyword evidence="3" id="KW-0349">Heme</keyword>
<dbReference type="SUPFAM" id="SSF48264">
    <property type="entry name" value="Cytochrome P450"/>
    <property type="match status" value="1"/>
</dbReference>
<evidence type="ECO:0000313" key="4">
    <source>
        <dbReference type="EMBL" id="ONK65493.1"/>
    </source>
</evidence>
<dbReference type="InterPro" id="IPR001128">
    <property type="entry name" value="Cyt_P450"/>
</dbReference>
<reference evidence="5" key="1">
    <citation type="journal article" date="2017" name="Nat. Commun.">
        <title>The asparagus genome sheds light on the origin and evolution of a young Y chromosome.</title>
        <authorList>
            <person name="Harkess A."/>
            <person name="Zhou J."/>
            <person name="Xu C."/>
            <person name="Bowers J.E."/>
            <person name="Van der Hulst R."/>
            <person name="Ayyampalayam S."/>
            <person name="Mercati F."/>
            <person name="Riccardi P."/>
            <person name="McKain M.R."/>
            <person name="Kakrana A."/>
            <person name="Tang H."/>
            <person name="Ray J."/>
            <person name="Groenendijk J."/>
            <person name="Arikit S."/>
            <person name="Mathioni S.M."/>
            <person name="Nakano M."/>
            <person name="Shan H."/>
            <person name="Telgmann-Rauber A."/>
            <person name="Kanno A."/>
            <person name="Yue Z."/>
            <person name="Chen H."/>
            <person name="Li W."/>
            <person name="Chen Y."/>
            <person name="Xu X."/>
            <person name="Zhang Y."/>
            <person name="Luo S."/>
            <person name="Chen H."/>
            <person name="Gao J."/>
            <person name="Mao Z."/>
            <person name="Pires J.C."/>
            <person name="Luo M."/>
            <person name="Kudrna D."/>
            <person name="Wing R.A."/>
            <person name="Meyers B.C."/>
            <person name="Yi K."/>
            <person name="Kong H."/>
            <person name="Lavrijsen P."/>
            <person name="Sunseri F."/>
            <person name="Falavigna A."/>
            <person name="Ye Y."/>
            <person name="Leebens-Mack J.H."/>
            <person name="Chen G."/>
        </authorList>
    </citation>
    <scope>NUCLEOTIDE SEQUENCE [LARGE SCALE GENOMIC DNA]</scope>
    <source>
        <strain evidence="5">cv. DH0086</strain>
    </source>
</reference>
<proteinExistence type="predicted"/>
<dbReference type="AlphaFoldDB" id="A0A5P1EIB4"/>
<dbReference type="PRINTS" id="PR00463">
    <property type="entry name" value="EP450I"/>
</dbReference>
<dbReference type="Gene3D" id="1.10.630.10">
    <property type="entry name" value="Cytochrome P450"/>
    <property type="match status" value="1"/>
</dbReference>
<dbReference type="GO" id="GO:0016125">
    <property type="term" value="P:sterol metabolic process"/>
    <property type="evidence" value="ECO:0007669"/>
    <property type="project" value="TreeGrafter"/>
</dbReference>
<dbReference type="InterPro" id="IPR002401">
    <property type="entry name" value="Cyt_P450_E_grp-I"/>
</dbReference>
<protein>
    <recommendedName>
        <fullName evidence="6">Cytochrome P450</fullName>
    </recommendedName>
</protein>
<dbReference type="CDD" id="cd11043">
    <property type="entry name" value="CYP90-like"/>
    <property type="match status" value="1"/>
</dbReference>
<dbReference type="OMA" id="KGWQVMW"/>